<dbReference type="EMBL" id="UFQS01003764">
    <property type="protein sequence ID" value="SSX15920.1"/>
    <property type="molecule type" value="Genomic_DNA"/>
</dbReference>
<dbReference type="GO" id="GO:0000179">
    <property type="term" value="F:rRNA (adenine-N6,N6-)-dimethyltransferase activity"/>
    <property type="evidence" value="ECO:0007669"/>
    <property type="project" value="TreeGrafter"/>
</dbReference>
<evidence type="ECO:0000313" key="17">
    <source>
        <dbReference type="EMBL" id="SSX35262.1"/>
    </source>
</evidence>
<sequence length="452" mass="53172">MFCKYKKLVCFPPYRTYSKTLAAKRLKLDLKPDEKFLISKEFKDYFSIEQQEKVTLFPKRLFRKIQKPSEVYYLVGDDSAQKIASIMKQSADPNIPIMEINPGIGTLTKEFKKLGLNNINLLEVSDTLHRNLQNTFTEFPCHREDFVGLWRLAYIDKQTNNNRVKKLLEIFPKRNWEENFSSRIFVATGSLAFYKHLVISILTDSTLFTRGRHEIYAVIPPILYFLLTSTNKLGYIMYRSISVLFQILFEYQLLTKLNRKDFLPWPAKRIVKKHLKLNQLKAIDSDSLYLIKIVPRKNIFEFCPHNQMNLLNFFIKQNLISRKNRVIPSLERWIPFAGRDIILNDNQQEMPKILHGNNNLPSFCSHCYELSKSDFYPNMNIFTEYGDLSPNQILTIFNTFRNLEGFKESSFITNMESQLMKQEVSEESINDIEQADDEVSKHESSNDKANKR</sequence>
<protein>
    <recommendedName>
        <fullName evidence="2">Dimethyladenosine transferase 2, mitochondrial</fullName>
    </recommendedName>
    <alternativeName>
        <fullName evidence="12">Mitochondrial 12S rRNA dimethylase 2</fullName>
    </alternativeName>
    <alternativeName>
        <fullName evidence="13">Mitochondrial transcription factor B2</fullName>
    </alternativeName>
    <alternativeName>
        <fullName evidence="14">S-adenosylmethionine-6-N', N'-adenosyl(rRNA) dimethyltransferase 2</fullName>
    </alternativeName>
</protein>
<gene>
    <name evidence="17" type="primary">CSON009473</name>
</gene>
<keyword evidence="10" id="KW-0496">Mitochondrion</keyword>
<evidence type="ECO:0000256" key="11">
    <source>
        <dbReference type="ARBA" id="ARBA00023163"/>
    </source>
</evidence>
<feature type="compositionally biased region" description="Basic and acidic residues" evidence="15">
    <location>
        <begin position="438"/>
        <end position="452"/>
    </location>
</feature>
<reference evidence="17" key="2">
    <citation type="submission" date="2018-07" db="EMBL/GenBank/DDBJ databases">
        <authorList>
            <person name="Quirk P.G."/>
            <person name="Krulwich T.A."/>
        </authorList>
    </citation>
    <scope>NUCLEOTIDE SEQUENCE</scope>
</reference>
<dbReference type="AlphaFoldDB" id="A0A336MXX8"/>
<feature type="region of interest" description="Disordered" evidence="15">
    <location>
        <begin position="422"/>
        <end position="452"/>
    </location>
</feature>
<evidence type="ECO:0000256" key="7">
    <source>
        <dbReference type="ARBA" id="ARBA00022884"/>
    </source>
</evidence>
<evidence type="ECO:0000256" key="3">
    <source>
        <dbReference type="ARBA" id="ARBA00022552"/>
    </source>
</evidence>
<evidence type="ECO:0000256" key="10">
    <source>
        <dbReference type="ARBA" id="ARBA00023128"/>
    </source>
</evidence>
<dbReference type="GO" id="GO:0034246">
    <property type="term" value="F:mitochondrial transcription factor activity"/>
    <property type="evidence" value="ECO:0007669"/>
    <property type="project" value="TreeGrafter"/>
</dbReference>
<evidence type="ECO:0000256" key="6">
    <source>
        <dbReference type="ARBA" id="ARBA00022691"/>
    </source>
</evidence>
<dbReference type="PANTHER" id="PTHR11727">
    <property type="entry name" value="DIMETHYLADENOSINE TRANSFERASE"/>
    <property type="match status" value="1"/>
</dbReference>
<evidence type="ECO:0000313" key="16">
    <source>
        <dbReference type="EMBL" id="SSX15920.1"/>
    </source>
</evidence>
<proteinExistence type="predicted"/>
<keyword evidence="9" id="KW-0805">Transcription regulation</keyword>
<keyword evidence="4" id="KW-0489">Methyltransferase</keyword>
<evidence type="ECO:0000256" key="5">
    <source>
        <dbReference type="ARBA" id="ARBA00022679"/>
    </source>
</evidence>
<evidence type="ECO:0000256" key="9">
    <source>
        <dbReference type="ARBA" id="ARBA00023015"/>
    </source>
</evidence>
<keyword evidence="8" id="KW-0809">Transit peptide</keyword>
<dbReference type="Gene3D" id="3.40.50.150">
    <property type="entry name" value="Vaccinia Virus protein VP39"/>
    <property type="match status" value="1"/>
</dbReference>
<organism evidence="17">
    <name type="scientific">Culicoides sonorensis</name>
    <name type="common">Biting midge</name>
    <dbReference type="NCBI Taxonomy" id="179676"/>
    <lineage>
        <taxon>Eukaryota</taxon>
        <taxon>Metazoa</taxon>
        <taxon>Ecdysozoa</taxon>
        <taxon>Arthropoda</taxon>
        <taxon>Hexapoda</taxon>
        <taxon>Insecta</taxon>
        <taxon>Pterygota</taxon>
        <taxon>Neoptera</taxon>
        <taxon>Endopterygota</taxon>
        <taxon>Diptera</taxon>
        <taxon>Nematocera</taxon>
        <taxon>Chironomoidea</taxon>
        <taxon>Ceratopogonidae</taxon>
        <taxon>Ceratopogoninae</taxon>
        <taxon>Culicoides</taxon>
        <taxon>Monoculicoides</taxon>
    </lineage>
</organism>
<dbReference type="PIRSF" id="PIRSF027833">
    <property type="entry name" value="MtTFB2"/>
    <property type="match status" value="1"/>
</dbReference>
<keyword evidence="11" id="KW-0804">Transcription</keyword>
<accession>A0A336MXX8</accession>
<dbReference type="GO" id="GO:0005759">
    <property type="term" value="C:mitochondrial matrix"/>
    <property type="evidence" value="ECO:0007669"/>
    <property type="project" value="TreeGrafter"/>
</dbReference>
<keyword evidence="7" id="KW-0694">RNA-binding</keyword>
<keyword evidence="3" id="KW-0698">rRNA processing</keyword>
<dbReference type="PANTHER" id="PTHR11727:SF13">
    <property type="entry name" value="DIMETHYLADENOSINE TRANSFERASE 2, MITOCHONDRIAL"/>
    <property type="match status" value="1"/>
</dbReference>
<evidence type="ECO:0000256" key="12">
    <source>
        <dbReference type="ARBA" id="ARBA00029708"/>
    </source>
</evidence>
<name>A0A336MXX8_CULSO</name>
<evidence type="ECO:0000256" key="14">
    <source>
        <dbReference type="ARBA" id="ARBA00032796"/>
    </source>
</evidence>
<dbReference type="InterPro" id="IPR001737">
    <property type="entry name" value="KsgA/Erm"/>
</dbReference>
<comment type="subcellular location">
    <subcellularLocation>
        <location evidence="1">Mitochondrion</location>
    </subcellularLocation>
</comment>
<feature type="compositionally biased region" description="Acidic residues" evidence="15">
    <location>
        <begin position="425"/>
        <end position="437"/>
    </location>
</feature>
<dbReference type="OMA" id="QFRQWPE"/>
<evidence type="ECO:0000256" key="15">
    <source>
        <dbReference type="SAM" id="MobiDB-lite"/>
    </source>
</evidence>
<reference evidence="16" key="1">
    <citation type="submission" date="2018-04" db="EMBL/GenBank/DDBJ databases">
        <authorList>
            <person name="Go L.Y."/>
            <person name="Mitchell J.A."/>
        </authorList>
    </citation>
    <scope>NUCLEOTIDE SEQUENCE</scope>
    <source>
        <tissue evidence="16">Whole organism</tissue>
    </source>
</reference>
<keyword evidence="6" id="KW-0949">S-adenosyl-L-methionine</keyword>
<evidence type="ECO:0000256" key="1">
    <source>
        <dbReference type="ARBA" id="ARBA00004173"/>
    </source>
</evidence>
<evidence type="ECO:0000256" key="13">
    <source>
        <dbReference type="ARBA" id="ARBA00031609"/>
    </source>
</evidence>
<dbReference type="InterPro" id="IPR029063">
    <property type="entry name" value="SAM-dependent_MTases_sf"/>
</dbReference>
<keyword evidence="5" id="KW-0808">Transferase</keyword>
<evidence type="ECO:0000256" key="2">
    <source>
        <dbReference type="ARBA" id="ARBA00018369"/>
    </source>
</evidence>
<dbReference type="VEuPathDB" id="VectorBase:CSON009473"/>
<dbReference type="EMBL" id="UFQT01003764">
    <property type="protein sequence ID" value="SSX35262.1"/>
    <property type="molecule type" value="Genomic_DNA"/>
</dbReference>
<evidence type="ECO:0000256" key="4">
    <source>
        <dbReference type="ARBA" id="ARBA00022603"/>
    </source>
</evidence>
<dbReference type="GO" id="GO:0003723">
    <property type="term" value="F:RNA binding"/>
    <property type="evidence" value="ECO:0007669"/>
    <property type="project" value="UniProtKB-KW"/>
</dbReference>
<dbReference type="SUPFAM" id="SSF53335">
    <property type="entry name" value="S-adenosyl-L-methionine-dependent methyltransferases"/>
    <property type="match status" value="1"/>
</dbReference>
<dbReference type="GO" id="GO:0006391">
    <property type="term" value="P:transcription initiation at mitochondrial promoter"/>
    <property type="evidence" value="ECO:0007669"/>
    <property type="project" value="TreeGrafter"/>
</dbReference>
<evidence type="ECO:0000256" key="8">
    <source>
        <dbReference type="ARBA" id="ARBA00022946"/>
    </source>
</evidence>